<reference evidence="2 3" key="1">
    <citation type="submission" date="2018-08" db="EMBL/GenBank/DDBJ databases">
        <title>Meiothermus roseus NBRC 110900 genome sequencing project.</title>
        <authorList>
            <person name="Da Costa M.S."/>
            <person name="Albuquerque L."/>
            <person name="Raposo P."/>
            <person name="Froufe H.J.C."/>
            <person name="Barroso C.S."/>
            <person name="Egas C."/>
        </authorList>
    </citation>
    <scope>NUCLEOTIDE SEQUENCE [LARGE SCALE GENOMIC DNA]</scope>
    <source>
        <strain evidence="2 3">NBRC 110900</strain>
    </source>
</reference>
<accession>A0A399EVN8</accession>
<evidence type="ECO:0000256" key="1">
    <source>
        <dbReference type="SAM" id="MobiDB-lite"/>
    </source>
</evidence>
<protein>
    <recommendedName>
        <fullName evidence="4">DUF721 domain-containing protein</fullName>
    </recommendedName>
</protein>
<gene>
    <name evidence="2" type="ORF">Mrose_00740</name>
</gene>
<proteinExistence type="predicted"/>
<evidence type="ECO:0000313" key="3">
    <source>
        <dbReference type="Proteomes" id="UP000265341"/>
    </source>
</evidence>
<dbReference type="InterPro" id="IPR007922">
    <property type="entry name" value="DciA-like"/>
</dbReference>
<dbReference type="EMBL" id="QWLA01000008">
    <property type="protein sequence ID" value="RIH88707.1"/>
    <property type="molecule type" value="Genomic_DNA"/>
</dbReference>
<evidence type="ECO:0008006" key="4">
    <source>
        <dbReference type="Google" id="ProtNLM"/>
    </source>
</evidence>
<dbReference type="Proteomes" id="UP000265341">
    <property type="component" value="Unassembled WGS sequence"/>
</dbReference>
<comment type="caution">
    <text evidence="2">The sequence shown here is derived from an EMBL/GenBank/DDBJ whole genome shotgun (WGS) entry which is preliminary data.</text>
</comment>
<organism evidence="2 3">
    <name type="scientific">Calidithermus roseus</name>
    <dbReference type="NCBI Taxonomy" id="1644118"/>
    <lineage>
        <taxon>Bacteria</taxon>
        <taxon>Thermotogati</taxon>
        <taxon>Deinococcota</taxon>
        <taxon>Deinococci</taxon>
        <taxon>Thermales</taxon>
        <taxon>Thermaceae</taxon>
        <taxon>Calidithermus</taxon>
    </lineage>
</organism>
<dbReference type="OrthoDB" id="30844at2"/>
<dbReference type="AlphaFoldDB" id="A0A399EVN8"/>
<dbReference type="Pfam" id="PF05258">
    <property type="entry name" value="DciA"/>
    <property type="match status" value="1"/>
</dbReference>
<evidence type="ECO:0000313" key="2">
    <source>
        <dbReference type="EMBL" id="RIH88707.1"/>
    </source>
</evidence>
<name>A0A399EVN8_9DEIN</name>
<dbReference type="PANTHER" id="PTHR36456:SF1">
    <property type="entry name" value="UPF0232 PROTEIN SCO3875"/>
    <property type="match status" value="1"/>
</dbReference>
<dbReference type="PANTHER" id="PTHR36456">
    <property type="entry name" value="UPF0232 PROTEIN SCO3875"/>
    <property type="match status" value="1"/>
</dbReference>
<sequence length="279" mass="31320">MGRVPPVDYESVGKPRHIGDLLGQALKQHGLESGFKRGAALALWPEIAGENLSQLTEAERLEDGVLYVRVCDSVVGHQLTYMREDFLRRYREKLPGVVLELRFSVGRPGKKKKKAQASNEPLPPLSGEEEQRLRSLAQQLPEALQGAVYRAARAVVQRQKASPHPPCVVCGSPSAENPCKGCQRLLKDPLIEKEARRLARRPLNPRLDGDLLLAARYLASRELEAQLRELLPQVVREPQLLSMLQDTARRFLQLQTGQKDVTAYRHLLPETLQSLLKEV</sequence>
<feature type="region of interest" description="Disordered" evidence="1">
    <location>
        <begin position="109"/>
        <end position="131"/>
    </location>
</feature>
<keyword evidence="3" id="KW-1185">Reference proteome</keyword>